<reference evidence="1 2" key="1">
    <citation type="submission" date="2016-04" db="EMBL/GenBank/DDBJ databases">
        <title>A degradative enzymes factory behind the ericoid mycorrhizal symbiosis.</title>
        <authorList>
            <consortium name="DOE Joint Genome Institute"/>
            <person name="Martino E."/>
            <person name="Morin E."/>
            <person name="Grelet G."/>
            <person name="Kuo A."/>
            <person name="Kohler A."/>
            <person name="Daghino S."/>
            <person name="Barry K."/>
            <person name="Choi C."/>
            <person name="Cichocki N."/>
            <person name="Clum A."/>
            <person name="Copeland A."/>
            <person name="Hainaut M."/>
            <person name="Haridas S."/>
            <person name="Labutti K."/>
            <person name="Lindquist E."/>
            <person name="Lipzen A."/>
            <person name="Khouja H.-R."/>
            <person name="Murat C."/>
            <person name="Ohm R."/>
            <person name="Olson A."/>
            <person name="Spatafora J."/>
            <person name="Veneault-Fourrey C."/>
            <person name="Henrissat B."/>
            <person name="Grigoriev I."/>
            <person name="Martin F."/>
            <person name="Perotto S."/>
        </authorList>
    </citation>
    <scope>NUCLEOTIDE SEQUENCE [LARGE SCALE GENOMIC DNA]</scope>
    <source>
        <strain evidence="1 2">E</strain>
    </source>
</reference>
<name>A0A2J6TS01_9HELO</name>
<evidence type="ECO:0000313" key="1">
    <source>
        <dbReference type="EMBL" id="PMD65782.1"/>
    </source>
</evidence>
<dbReference type="GeneID" id="36578693"/>
<gene>
    <name evidence="1" type="ORF">K444DRAFT_152347</name>
</gene>
<evidence type="ECO:0000313" key="2">
    <source>
        <dbReference type="Proteomes" id="UP000235371"/>
    </source>
</evidence>
<proteinExistence type="predicted"/>
<dbReference type="Proteomes" id="UP000235371">
    <property type="component" value="Unassembled WGS sequence"/>
</dbReference>
<organism evidence="1 2">
    <name type="scientific">Hyaloscypha bicolor E</name>
    <dbReference type="NCBI Taxonomy" id="1095630"/>
    <lineage>
        <taxon>Eukaryota</taxon>
        <taxon>Fungi</taxon>
        <taxon>Dikarya</taxon>
        <taxon>Ascomycota</taxon>
        <taxon>Pezizomycotina</taxon>
        <taxon>Leotiomycetes</taxon>
        <taxon>Helotiales</taxon>
        <taxon>Hyaloscyphaceae</taxon>
        <taxon>Hyaloscypha</taxon>
        <taxon>Hyaloscypha bicolor</taxon>
    </lineage>
</organism>
<dbReference type="AlphaFoldDB" id="A0A2J6TS01"/>
<protein>
    <submittedName>
        <fullName evidence="1">Uncharacterized protein</fullName>
    </submittedName>
</protein>
<sequence>MLAGFLASFSSKESKESTPQLFSVDIRYITSVYTRWADSSVTFPHPVKIFLTQASSRPIVGTLLAPIGYFLPVRPLLASAQQKQVRSSSRHKPKAGSQTQSETLSCAVLADSQTLAHHLRPPAGRLVPGKIILPPQTVGYVLAFPGDDLQAVSRFGALIGRARRKSAS</sequence>
<dbReference type="InParanoid" id="A0A2J6TS01"/>
<accession>A0A2J6TS01</accession>
<dbReference type="RefSeq" id="XP_024742686.1">
    <property type="nucleotide sequence ID" value="XM_024870611.1"/>
</dbReference>
<keyword evidence="2" id="KW-1185">Reference proteome</keyword>
<dbReference type="EMBL" id="KZ613745">
    <property type="protein sequence ID" value="PMD65782.1"/>
    <property type="molecule type" value="Genomic_DNA"/>
</dbReference>